<dbReference type="SUPFAM" id="SSF51984">
    <property type="entry name" value="MurCD N-terminal domain"/>
    <property type="match status" value="1"/>
</dbReference>
<dbReference type="PANTHER" id="PTHR43692">
    <property type="entry name" value="UDP-N-ACETYLMURAMOYLALANINE--D-GLUTAMATE LIGASE"/>
    <property type="match status" value="1"/>
</dbReference>
<dbReference type="Pfam" id="PF21799">
    <property type="entry name" value="MurD-like_N"/>
    <property type="match status" value="1"/>
</dbReference>
<name>A0A0U5JEC8_9BACT</name>
<dbReference type="InterPro" id="IPR013221">
    <property type="entry name" value="Mur_ligase_cen"/>
</dbReference>
<protein>
    <recommendedName>
        <fullName evidence="9 10">UDP-N-acetylmuramoylalanine--D-glutamate ligase</fullName>
        <ecNumber evidence="9 10">6.3.2.9</ecNumber>
    </recommendedName>
    <alternativeName>
        <fullName evidence="9">D-glutamic acid-adding enzyme</fullName>
    </alternativeName>
    <alternativeName>
        <fullName evidence="9">UDP-N-acetylmuramoyl-L-alanyl-D-glutamate synthetase</fullName>
    </alternativeName>
</protein>
<dbReference type="Gene3D" id="3.40.1190.10">
    <property type="entry name" value="Mur-like, catalytic domain"/>
    <property type="match status" value="1"/>
</dbReference>
<dbReference type="PATRIC" id="fig|389348.3.peg.680"/>
<dbReference type="STRING" id="389348.PNK_0618"/>
<accession>A0A0U5JEC8</accession>
<dbReference type="Gene3D" id="3.40.50.720">
    <property type="entry name" value="NAD(P)-binding Rossmann-like Domain"/>
    <property type="match status" value="1"/>
</dbReference>
<dbReference type="KEGG" id="pnl:PNK_0618"/>
<dbReference type="EMBL" id="LN879502">
    <property type="protein sequence ID" value="CUI16245.1"/>
    <property type="molecule type" value="Genomic_DNA"/>
</dbReference>
<dbReference type="HAMAP" id="MF_00639">
    <property type="entry name" value="MurD"/>
    <property type="match status" value="1"/>
</dbReference>
<dbReference type="GO" id="GO:0008360">
    <property type="term" value="P:regulation of cell shape"/>
    <property type="evidence" value="ECO:0007669"/>
    <property type="project" value="UniProtKB-KW"/>
</dbReference>
<dbReference type="GO" id="GO:0008764">
    <property type="term" value="F:UDP-N-acetylmuramoylalanine-D-glutamate ligase activity"/>
    <property type="evidence" value="ECO:0007669"/>
    <property type="project" value="UniProtKB-UniRule"/>
</dbReference>
<dbReference type="NCBIfam" id="TIGR01087">
    <property type="entry name" value="murD"/>
    <property type="match status" value="1"/>
</dbReference>
<comment type="catalytic activity">
    <reaction evidence="9 10">
        <text>UDP-N-acetyl-alpha-D-muramoyl-L-alanine + D-glutamate + ATP = UDP-N-acetyl-alpha-D-muramoyl-L-alanyl-D-glutamate + ADP + phosphate + H(+)</text>
        <dbReference type="Rhea" id="RHEA:16429"/>
        <dbReference type="ChEBI" id="CHEBI:15378"/>
        <dbReference type="ChEBI" id="CHEBI:29986"/>
        <dbReference type="ChEBI" id="CHEBI:30616"/>
        <dbReference type="ChEBI" id="CHEBI:43474"/>
        <dbReference type="ChEBI" id="CHEBI:83898"/>
        <dbReference type="ChEBI" id="CHEBI:83900"/>
        <dbReference type="ChEBI" id="CHEBI:456216"/>
        <dbReference type="EC" id="6.3.2.9"/>
    </reaction>
</comment>
<dbReference type="UniPathway" id="UPA00219"/>
<dbReference type="FunCoup" id="A0A0U5JEC8">
    <property type="interactions" value="360"/>
</dbReference>
<evidence type="ECO:0000256" key="8">
    <source>
        <dbReference type="ARBA" id="ARBA00023306"/>
    </source>
</evidence>
<dbReference type="GO" id="GO:0009252">
    <property type="term" value="P:peptidoglycan biosynthetic process"/>
    <property type="evidence" value="ECO:0007669"/>
    <property type="project" value="UniProtKB-UniRule"/>
</dbReference>
<dbReference type="GO" id="GO:0071555">
    <property type="term" value="P:cell wall organization"/>
    <property type="evidence" value="ECO:0007669"/>
    <property type="project" value="UniProtKB-KW"/>
</dbReference>
<dbReference type="InterPro" id="IPR036615">
    <property type="entry name" value="Mur_ligase_C_dom_sf"/>
</dbReference>
<evidence type="ECO:0000256" key="1">
    <source>
        <dbReference type="ARBA" id="ARBA00004496"/>
    </source>
</evidence>
<feature type="domain" description="Mur ligase central" evidence="12">
    <location>
        <begin position="116"/>
        <end position="287"/>
    </location>
</feature>
<dbReference type="RefSeq" id="WP_032125178.1">
    <property type="nucleotide sequence ID" value="NZ_LN879502.1"/>
</dbReference>
<keyword evidence="7 9" id="KW-0067">ATP-binding</keyword>
<evidence type="ECO:0000256" key="10">
    <source>
        <dbReference type="RuleBase" id="RU003664"/>
    </source>
</evidence>
<comment type="pathway">
    <text evidence="2 9 10">Cell wall biogenesis; peptidoglycan biosynthesis.</text>
</comment>
<dbReference type="InterPro" id="IPR036565">
    <property type="entry name" value="Mur-like_cat_sf"/>
</dbReference>
<evidence type="ECO:0000256" key="4">
    <source>
        <dbReference type="ARBA" id="ARBA00022598"/>
    </source>
</evidence>
<dbReference type="EC" id="6.3.2.9" evidence="9 10"/>
<gene>
    <name evidence="9 13" type="primary">murD</name>
    <name evidence="13" type="ORF">PNK_0618</name>
</gene>
<evidence type="ECO:0000259" key="12">
    <source>
        <dbReference type="Pfam" id="PF08245"/>
    </source>
</evidence>
<dbReference type="InterPro" id="IPR005762">
    <property type="entry name" value="MurD"/>
</dbReference>
<dbReference type="GO" id="GO:0004326">
    <property type="term" value="F:tetrahydrofolylpolyglutamate synthase activity"/>
    <property type="evidence" value="ECO:0007669"/>
    <property type="project" value="InterPro"/>
</dbReference>
<evidence type="ECO:0000313" key="14">
    <source>
        <dbReference type="Proteomes" id="UP000069902"/>
    </source>
</evidence>
<dbReference type="InterPro" id="IPR018109">
    <property type="entry name" value="Folylpolyglutamate_synth_CS"/>
</dbReference>
<dbReference type="SUPFAM" id="SSF53623">
    <property type="entry name" value="MurD-like peptide ligases, catalytic domain"/>
    <property type="match status" value="1"/>
</dbReference>
<evidence type="ECO:0000256" key="3">
    <source>
        <dbReference type="ARBA" id="ARBA00022490"/>
    </source>
</evidence>
<evidence type="ECO:0000256" key="2">
    <source>
        <dbReference type="ARBA" id="ARBA00004752"/>
    </source>
</evidence>
<comment type="subcellular location">
    <subcellularLocation>
        <location evidence="1 9 10">Cytoplasm</location>
    </subcellularLocation>
</comment>
<keyword evidence="14" id="KW-1185">Reference proteome</keyword>
<comment type="similarity">
    <text evidence="9">Belongs to the MurCDEF family.</text>
</comment>
<evidence type="ECO:0000256" key="5">
    <source>
        <dbReference type="ARBA" id="ARBA00022618"/>
    </source>
</evidence>
<dbReference type="GO" id="GO:0005737">
    <property type="term" value="C:cytoplasm"/>
    <property type="evidence" value="ECO:0007669"/>
    <property type="project" value="UniProtKB-SubCell"/>
</dbReference>
<keyword evidence="9 10" id="KW-0573">Peptidoglycan synthesis</keyword>
<keyword evidence="3 9" id="KW-0963">Cytoplasm</keyword>
<feature type="domain" description="Mur ligase C-terminal" evidence="11">
    <location>
        <begin position="310"/>
        <end position="420"/>
    </location>
</feature>
<evidence type="ECO:0000256" key="7">
    <source>
        <dbReference type="ARBA" id="ARBA00022840"/>
    </source>
</evidence>
<dbReference type="PROSITE" id="PS01011">
    <property type="entry name" value="FOLYLPOLYGLU_SYNT_1"/>
    <property type="match status" value="1"/>
</dbReference>
<dbReference type="InterPro" id="IPR004101">
    <property type="entry name" value="Mur_ligase_C"/>
</dbReference>
<keyword evidence="5 9" id="KW-0132">Cell division</keyword>
<keyword evidence="6 9" id="KW-0547">Nucleotide-binding</keyword>
<dbReference type="GO" id="GO:0051301">
    <property type="term" value="P:cell division"/>
    <property type="evidence" value="ECO:0007669"/>
    <property type="project" value="UniProtKB-KW"/>
</dbReference>
<dbReference type="Proteomes" id="UP000069902">
    <property type="component" value="Chromosome cPNK"/>
</dbReference>
<sequence length="445" mass="48700">MVLATYQGKRVLVIGLGLSGRSAANFLLKLGAEVHGVDRNATMLETHPDLLAIKQEGLKIKLDHEMNDLAGFDLVVLSPGISTSHPLAVKALQMGIELIGEIELGCRAAHHSMIGITGTNGKTTVTLLITHVLNQSGLLAKALGNVGVPFTQEILTLKPEEIAVLELSSYQLETLQQKILDEALILNVTPDHLDRYGTMQKYAEAKFGIERSMKNGGSLFVERETKEAYGHLLEGQLVSSYGYTADCTVYTDLECVFLNGQAMFTLPPALRGKQSHDVENLLAAYAVCSRRGISAQQFLQAYATFKKPSHRIEFVLERDGVRYYDDSKGTNIDAVMRAVQSLDGMIILIAGGVDKGASYTPWIQLFKDRVKLICAIGQAADKIKGQLSHQIPVHISTTLDLAIQHAAGLAKKGEIVLLSPGCASFDMFRDYVHRGEEFQRLVRQL</sequence>
<keyword evidence="4 9" id="KW-0436">Ligase</keyword>
<keyword evidence="8 9" id="KW-0131">Cell cycle</keyword>
<evidence type="ECO:0000259" key="11">
    <source>
        <dbReference type="Pfam" id="PF02875"/>
    </source>
</evidence>
<reference evidence="14" key="1">
    <citation type="submission" date="2015-09" db="EMBL/GenBank/DDBJ databases">
        <authorList>
            <person name="Bertelli C."/>
        </authorList>
    </citation>
    <scope>NUCLEOTIDE SEQUENCE [LARGE SCALE GENOMIC DNA]</scope>
    <source>
        <strain evidence="14">KNic</strain>
    </source>
</reference>
<keyword evidence="9 10" id="KW-0133">Cell shape</keyword>
<evidence type="ECO:0000256" key="9">
    <source>
        <dbReference type="HAMAP-Rule" id="MF_00639"/>
    </source>
</evidence>
<dbReference type="PANTHER" id="PTHR43692:SF1">
    <property type="entry name" value="UDP-N-ACETYLMURAMOYLALANINE--D-GLUTAMATE LIGASE"/>
    <property type="match status" value="1"/>
</dbReference>
<dbReference type="Pfam" id="PF08245">
    <property type="entry name" value="Mur_ligase_M"/>
    <property type="match status" value="1"/>
</dbReference>
<evidence type="ECO:0000313" key="13">
    <source>
        <dbReference type="EMBL" id="CUI16245.1"/>
    </source>
</evidence>
<dbReference type="SUPFAM" id="SSF53244">
    <property type="entry name" value="MurD-like peptide ligases, peptide-binding domain"/>
    <property type="match status" value="1"/>
</dbReference>
<dbReference type="InParanoid" id="A0A0U5JEC8"/>
<organism evidence="13 14">
    <name type="scientific">Candidatus Protochlamydia naegleriophila</name>
    <dbReference type="NCBI Taxonomy" id="389348"/>
    <lineage>
        <taxon>Bacteria</taxon>
        <taxon>Pseudomonadati</taxon>
        <taxon>Chlamydiota</taxon>
        <taxon>Chlamydiia</taxon>
        <taxon>Parachlamydiales</taxon>
        <taxon>Parachlamydiaceae</taxon>
        <taxon>Candidatus Protochlamydia</taxon>
    </lineage>
</organism>
<comment type="function">
    <text evidence="9 10">Cell wall formation. Catalyzes the addition of glutamate to the nucleotide precursor UDP-N-acetylmuramoyl-L-alanine (UMA).</text>
</comment>
<feature type="binding site" evidence="9">
    <location>
        <begin position="118"/>
        <end position="124"/>
    </location>
    <ligand>
        <name>ATP</name>
        <dbReference type="ChEBI" id="CHEBI:30616"/>
    </ligand>
</feature>
<dbReference type="Pfam" id="PF02875">
    <property type="entry name" value="Mur_ligase_C"/>
    <property type="match status" value="1"/>
</dbReference>
<dbReference type="Gene3D" id="3.90.190.20">
    <property type="entry name" value="Mur ligase, C-terminal domain"/>
    <property type="match status" value="1"/>
</dbReference>
<evidence type="ECO:0000256" key="6">
    <source>
        <dbReference type="ARBA" id="ARBA00022741"/>
    </source>
</evidence>
<proteinExistence type="inferred from homology"/>
<keyword evidence="9 10" id="KW-0961">Cell wall biogenesis/degradation</keyword>
<dbReference type="AlphaFoldDB" id="A0A0U5JEC8"/>
<dbReference type="GO" id="GO:0005524">
    <property type="term" value="F:ATP binding"/>
    <property type="evidence" value="ECO:0007669"/>
    <property type="project" value="UniProtKB-UniRule"/>
</dbReference>